<dbReference type="Proteomes" id="UP000053664">
    <property type="component" value="Unassembled WGS sequence"/>
</dbReference>
<dbReference type="GO" id="GO:0032050">
    <property type="term" value="F:clathrin heavy chain binding"/>
    <property type="evidence" value="ECO:0007669"/>
    <property type="project" value="TreeGrafter"/>
</dbReference>
<dbReference type="RefSeq" id="XP_007879930.1">
    <property type="nucleotide sequence ID" value="XM_007881739.1"/>
</dbReference>
<dbReference type="GeneID" id="19318322"/>
<gene>
    <name evidence="8" type="ORF">PFL1_04216</name>
</gene>
<organism evidence="8 9">
    <name type="scientific">Pseudozyma flocculosa PF-1</name>
    <dbReference type="NCBI Taxonomy" id="1277687"/>
    <lineage>
        <taxon>Eukaryota</taxon>
        <taxon>Fungi</taxon>
        <taxon>Dikarya</taxon>
        <taxon>Basidiomycota</taxon>
        <taxon>Ustilaginomycotina</taxon>
        <taxon>Ustilaginomycetes</taxon>
        <taxon>Ustilaginales</taxon>
        <taxon>Ustilaginaceae</taxon>
        <taxon>Pseudozyma</taxon>
    </lineage>
</organism>
<feature type="region of interest" description="Disordered" evidence="7">
    <location>
        <begin position="31"/>
        <end position="201"/>
    </location>
</feature>
<comment type="similarity">
    <text evidence="2 6">Belongs to the clathrin light chain family.</text>
</comment>
<dbReference type="InterPro" id="IPR000996">
    <property type="entry name" value="Clathrin_L-chain"/>
</dbReference>
<feature type="compositionally biased region" description="Low complexity" evidence="7">
    <location>
        <begin position="31"/>
        <end position="50"/>
    </location>
</feature>
<dbReference type="GO" id="GO:0072583">
    <property type="term" value="P:clathrin-dependent endocytosis"/>
    <property type="evidence" value="ECO:0007669"/>
    <property type="project" value="TreeGrafter"/>
</dbReference>
<evidence type="ECO:0000256" key="3">
    <source>
        <dbReference type="ARBA" id="ARBA00023136"/>
    </source>
</evidence>
<evidence type="ECO:0000313" key="8">
    <source>
        <dbReference type="EMBL" id="EPQ28389.1"/>
    </source>
</evidence>
<keyword evidence="5 6" id="KW-0968">Cytoplasmic vesicle</keyword>
<dbReference type="EMBL" id="KE361635">
    <property type="protein sequence ID" value="EPQ28389.1"/>
    <property type="molecule type" value="Genomic_DNA"/>
</dbReference>
<dbReference type="HOGENOM" id="CLU_069856_1_0_1"/>
<name>A0A061H7D9_9BASI</name>
<dbReference type="Pfam" id="PF01086">
    <property type="entry name" value="Clathrin_lg_ch"/>
    <property type="match status" value="1"/>
</dbReference>
<dbReference type="OrthoDB" id="5512at2759"/>
<dbReference type="PANTHER" id="PTHR10639:SF7">
    <property type="entry name" value="CLATHRIN LIGHT CHAIN"/>
    <property type="match status" value="1"/>
</dbReference>
<evidence type="ECO:0000256" key="5">
    <source>
        <dbReference type="ARBA" id="ARBA00023329"/>
    </source>
</evidence>
<protein>
    <recommendedName>
        <fullName evidence="6">Clathrin light chain</fullName>
    </recommendedName>
</protein>
<dbReference type="PANTHER" id="PTHR10639">
    <property type="entry name" value="CLATHRIN LIGHT CHAIN"/>
    <property type="match status" value="1"/>
</dbReference>
<feature type="region of interest" description="Disordered" evidence="7">
    <location>
        <begin position="221"/>
        <end position="240"/>
    </location>
</feature>
<evidence type="ECO:0000256" key="4">
    <source>
        <dbReference type="ARBA" id="ARBA00023176"/>
    </source>
</evidence>
<dbReference type="KEGG" id="pfp:PFL1_04216"/>
<dbReference type="GO" id="GO:0006886">
    <property type="term" value="P:intracellular protein transport"/>
    <property type="evidence" value="ECO:0007669"/>
    <property type="project" value="InterPro"/>
</dbReference>
<reference evidence="8 9" key="1">
    <citation type="journal article" date="2013" name="Plant Cell">
        <title>The transition from a phytopathogenic smut ancestor to an anamorphic biocontrol agent deciphered by comparative whole-genome analysis.</title>
        <authorList>
            <person name="Lefebvre F."/>
            <person name="Joly D.L."/>
            <person name="Labbe C."/>
            <person name="Teichmann B."/>
            <person name="Linning R."/>
            <person name="Belzile F."/>
            <person name="Bakkeren G."/>
            <person name="Belanger R.R."/>
        </authorList>
    </citation>
    <scope>NUCLEOTIDE SEQUENCE [LARGE SCALE GENOMIC DNA]</scope>
    <source>
        <strain evidence="8 9">PF-1</strain>
    </source>
</reference>
<evidence type="ECO:0000256" key="7">
    <source>
        <dbReference type="SAM" id="MobiDB-lite"/>
    </source>
</evidence>
<dbReference type="GO" id="GO:0030132">
    <property type="term" value="C:clathrin coat of coated pit"/>
    <property type="evidence" value="ECO:0007669"/>
    <property type="project" value="InterPro"/>
</dbReference>
<comment type="function">
    <text evidence="6">Clathrin is the major protein of the polyhedral coat of coated pits and vesicles.</text>
</comment>
<evidence type="ECO:0000256" key="6">
    <source>
        <dbReference type="RuleBase" id="RU363137"/>
    </source>
</evidence>
<dbReference type="GO" id="GO:0005198">
    <property type="term" value="F:structural molecule activity"/>
    <property type="evidence" value="ECO:0007669"/>
    <property type="project" value="InterPro"/>
</dbReference>
<dbReference type="GO" id="GO:0030130">
    <property type="term" value="C:clathrin coat of trans-Golgi network vesicle"/>
    <property type="evidence" value="ECO:0007669"/>
    <property type="project" value="InterPro"/>
</dbReference>
<evidence type="ECO:0000313" key="9">
    <source>
        <dbReference type="Proteomes" id="UP000053664"/>
    </source>
</evidence>
<sequence>MSFDFGSPKEADPTADFLAREREAAGVLSGDADLFGGAGASAAAPAAATTAHDDFERSASAFPALDDDGVPAPAANTSNNAGGGGGGFGFDDDDDEPIQSSSLPAVNVNGGEPDERQQFESSFPELKDEVNDGYDSGANGFMAPPAAAPVRSSSQQASYTPAAYDEDDEEPEPVRLWREKQQDDIARRDAEAERKKGEAISKAERDIDNFYAEYNSKKEKNIAKNKEAEAKFQEERSRDLAEGTTWARVNKVLDLQNSQSKTIARIAPGATDLSRMKEIYLSLRREGETAPGASGY</sequence>
<evidence type="ECO:0000256" key="1">
    <source>
        <dbReference type="ARBA" id="ARBA00004180"/>
    </source>
</evidence>
<feature type="compositionally biased region" description="Basic and acidic residues" evidence="7">
    <location>
        <begin position="172"/>
        <end position="201"/>
    </location>
</feature>
<keyword evidence="3 6" id="KW-0472">Membrane</keyword>
<dbReference type="eggNOG" id="KOG4031">
    <property type="taxonomic scope" value="Eukaryota"/>
</dbReference>
<accession>A0A061H7D9</accession>
<keyword evidence="4 6" id="KW-0168">Coated pit</keyword>
<dbReference type="AlphaFoldDB" id="A0A061H7D9"/>
<evidence type="ECO:0000256" key="2">
    <source>
        <dbReference type="ARBA" id="ARBA00005263"/>
    </source>
</evidence>
<proteinExistence type="inferred from homology"/>
<comment type="subcellular location">
    <subcellularLocation>
        <location evidence="1 6">Cytoplasmic vesicle membrane</location>
        <topology evidence="1 6">Peripheral membrane protein</topology>
        <orientation evidence="1 6">Cytoplasmic side</orientation>
    </subcellularLocation>
    <subcellularLocation>
        <location evidence="6">Membrane</location>
        <location evidence="6">Coated pit</location>
        <topology evidence="6">Peripheral membrane protein</topology>
        <orientation evidence="6">Cytoplasmic side</orientation>
    </subcellularLocation>
    <text evidence="6">Cytoplasmic face of coated pits and vesicles.</text>
</comment>